<gene>
    <name evidence="4" type="ORF">KAF25_000680</name>
</gene>
<evidence type="ECO:0000313" key="4">
    <source>
        <dbReference type="EMBL" id="KAG5655431.1"/>
    </source>
</evidence>
<sequence length="396" mass="43950">MGIPFLDHAFDASDPFGSAVPLLPFLFPDRKPTDGDLRIQPLAQGTTNGLFKVTNGAATADAVLVKVYGDGTDITIDRNKELKVHKLLADHNLSSSPLVRFANGHAYEFISGLVCSEADMSKTEISRGVARELARWHATLSLVEVQSAQEILNHEPGVWATAKKWLNAISKHPGQSKTEIEALHERFQYLADQLLPNDDMLEPLVLGHGDLLCANIIVQSSADGIGAPDVAAVRFIDYEHATYCPRAFELANHFAEWTGFGCDYDLLPSRSARRAFVREYLEARADLSRRRQDAAAHLPGKTDMPIITDDDVETLMRQVDDYRGFPGFYCLELTRVHGRGLCALIQAETATGTIDFDYAGYAGKRFSEYDAWRKVHDGNVKSADDMSLREKNWARP</sequence>
<dbReference type="InterPro" id="IPR011009">
    <property type="entry name" value="Kinase-like_dom_sf"/>
</dbReference>
<dbReference type="CDD" id="cd05157">
    <property type="entry name" value="ETNK_euk"/>
    <property type="match status" value="1"/>
</dbReference>
<accession>A0A9P7GSL7</accession>
<dbReference type="GO" id="GO:0005737">
    <property type="term" value="C:cytoplasm"/>
    <property type="evidence" value="ECO:0007669"/>
    <property type="project" value="TreeGrafter"/>
</dbReference>
<dbReference type="Gene3D" id="3.30.200.20">
    <property type="entry name" value="Phosphorylase Kinase, domain 1"/>
    <property type="match status" value="1"/>
</dbReference>
<reference evidence="4" key="1">
    <citation type="submission" date="2021-04" db="EMBL/GenBank/DDBJ databases">
        <title>Draft genome of Fusarium avenaceum strain F156N33, isolated from an atmospheric sample in Virginia.</title>
        <authorList>
            <person name="Yang S."/>
            <person name="Vinatzer B.A."/>
            <person name="Coleman J."/>
        </authorList>
    </citation>
    <scope>NUCLEOTIDE SEQUENCE</scope>
    <source>
        <strain evidence="4">F156N33</strain>
    </source>
</reference>
<protein>
    <recommendedName>
        <fullName evidence="3">ethanolamine kinase</fullName>
        <ecNumber evidence="3">2.7.1.82</ecNumber>
    </recommendedName>
</protein>
<name>A0A9P7GSL7_9HYPO</name>
<evidence type="ECO:0000256" key="1">
    <source>
        <dbReference type="ARBA" id="ARBA00037883"/>
    </source>
</evidence>
<dbReference type="PANTHER" id="PTHR22603:SF66">
    <property type="entry name" value="ETHANOLAMINE KINASE"/>
    <property type="match status" value="1"/>
</dbReference>
<evidence type="ECO:0000256" key="2">
    <source>
        <dbReference type="ARBA" id="ARBA00038211"/>
    </source>
</evidence>
<dbReference type="Proteomes" id="UP000782241">
    <property type="component" value="Unassembled WGS sequence"/>
</dbReference>
<proteinExistence type="inferred from homology"/>
<dbReference type="GO" id="GO:0006646">
    <property type="term" value="P:phosphatidylethanolamine biosynthetic process"/>
    <property type="evidence" value="ECO:0007669"/>
    <property type="project" value="TreeGrafter"/>
</dbReference>
<keyword evidence="5" id="KW-1185">Reference proteome</keyword>
<evidence type="ECO:0000313" key="5">
    <source>
        <dbReference type="Proteomes" id="UP000782241"/>
    </source>
</evidence>
<dbReference type="EC" id="2.7.1.82" evidence="3"/>
<dbReference type="SUPFAM" id="SSF56112">
    <property type="entry name" value="Protein kinase-like (PK-like)"/>
    <property type="match status" value="1"/>
</dbReference>
<comment type="caution">
    <text evidence="4">The sequence shown here is derived from an EMBL/GenBank/DDBJ whole genome shotgun (WGS) entry which is preliminary data.</text>
</comment>
<dbReference type="AlphaFoldDB" id="A0A9P7GSL7"/>
<evidence type="ECO:0000256" key="3">
    <source>
        <dbReference type="ARBA" id="ARBA00038874"/>
    </source>
</evidence>
<dbReference type="PANTHER" id="PTHR22603">
    <property type="entry name" value="CHOLINE/ETHANOALAMINE KINASE"/>
    <property type="match status" value="1"/>
</dbReference>
<dbReference type="Gene3D" id="3.90.1200.10">
    <property type="match status" value="1"/>
</dbReference>
<organism evidence="4 5">
    <name type="scientific">Fusarium avenaceum</name>
    <dbReference type="NCBI Taxonomy" id="40199"/>
    <lineage>
        <taxon>Eukaryota</taxon>
        <taxon>Fungi</taxon>
        <taxon>Dikarya</taxon>
        <taxon>Ascomycota</taxon>
        <taxon>Pezizomycotina</taxon>
        <taxon>Sordariomycetes</taxon>
        <taxon>Hypocreomycetidae</taxon>
        <taxon>Hypocreales</taxon>
        <taxon>Nectriaceae</taxon>
        <taxon>Fusarium</taxon>
        <taxon>Fusarium tricinctum species complex</taxon>
    </lineage>
</organism>
<dbReference type="Pfam" id="PF01633">
    <property type="entry name" value="Choline_kinase"/>
    <property type="match status" value="1"/>
</dbReference>
<dbReference type="EMBL" id="JAGPUO010000029">
    <property type="protein sequence ID" value="KAG5655431.1"/>
    <property type="molecule type" value="Genomic_DNA"/>
</dbReference>
<comment type="similarity">
    <text evidence="2">Belongs to the choline/ethanolamine kinase family.</text>
</comment>
<dbReference type="GO" id="GO:0004305">
    <property type="term" value="F:ethanolamine kinase activity"/>
    <property type="evidence" value="ECO:0007669"/>
    <property type="project" value="UniProtKB-EC"/>
</dbReference>
<comment type="pathway">
    <text evidence="1">Phospholipid metabolism; phosphatidylethanolamine biosynthesis; phosphatidylethanolamine from ethanolamine: step 1/3.</text>
</comment>